<accession>N1UJE1</accession>
<reference evidence="1 2" key="1">
    <citation type="submission" date="2013-02" db="EMBL/GenBank/DDBJ databases">
        <authorList>
            <person name="Harkins D.M."/>
            <person name="Durkin A.S."/>
            <person name="Brinkac L.M."/>
            <person name="Haft D.H."/>
            <person name="Selengut J.D."/>
            <person name="Sanka R."/>
            <person name="DePew J."/>
            <person name="Purushe J."/>
            <person name="Haake D.A."/>
            <person name="Matsunaga J."/>
            <person name="Vinetz J.M."/>
            <person name="Sutton G.G."/>
            <person name="Nierman W.C."/>
            <person name="Fouts D.E."/>
        </authorList>
    </citation>
    <scope>NUCLEOTIDE SEQUENCE [LARGE SCALE GENOMIC DNA]</scope>
    <source>
        <strain evidence="1 2">Ecochallenge</strain>
    </source>
</reference>
<protein>
    <submittedName>
        <fullName evidence="1">Uncharacterized protein</fullName>
    </submittedName>
</protein>
<proteinExistence type="predicted"/>
<dbReference type="AlphaFoldDB" id="N1UJE1"/>
<evidence type="ECO:0000313" key="2">
    <source>
        <dbReference type="Proteomes" id="UP000012249"/>
    </source>
</evidence>
<sequence>MIVWDRINVRLSSLDLLLHLSDRIAVGFLLAYVPKLSLIENV</sequence>
<organism evidence="1 2">
    <name type="scientific">Leptospira weilii str. Ecochallenge</name>
    <dbReference type="NCBI Taxonomy" id="1049986"/>
    <lineage>
        <taxon>Bacteria</taxon>
        <taxon>Pseudomonadati</taxon>
        <taxon>Spirochaetota</taxon>
        <taxon>Spirochaetia</taxon>
        <taxon>Leptospirales</taxon>
        <taxon>Leptospiraceae</taxon>
        <taxon>Leptospira</taxon>
    </lineage>
</organism>
<gene>
    <name evidence="1" type="ORF">LEP1GSC043_4176</name>
</gene>
<dbReference type="EMBL" id="AHMI02000043">
    <property type="protein sequence ID" value="EMY16145.1"/>
    <property type="molecule type" value="Genomic_DNA"/>
</dbReference>
<evidence type="ECO:0000313" key="1">
    <source>
        <dbReference type="EMBL" id="EMY16145.1"/>
    </source>
</evidence>
<dbReference type="Proteomes" id="UP000012249">
    <property type="component" value="Unassembled WGS sequence"/>
</dbReference>
<comment type="caution">
    <text evidence="1">The sequence shown here is derived from an EMBL/GenBank/DDBJ whole genome shotgun (WGS) entry which is preliminary data.</text>
</comment>
<name>N1UJE1_9LEPT</name>